<dbReference type="Proteomes" id="UP000199095">
    <property type="component" value="Unassembled WGS sequence"/>
</dbReference>
<feature type="binding site" evidence="5">
    <location>
        <begin position="141"/>
        <end position="145"/>
    </location>
    <ligand>
        <name>S-adenosyl-L-methionine</name>
        <dbReference type="ChEBI" id="CHEBI:59789"/>
    </ligand>
</feature>
<evidence type="ECO:0000256" key="2">
    <source>
        <dbReference type="ARBA" id="ARBA00022679"/>
    </source>
</evidence>
<dbReference type="CDD" id="cd02440">
    <property type="entry name" value="AdoMet_MTases"/>
    <property type="match status" value="1"/>
</dbReference>
<evidence type="ECO:0000256" key="4">
    <source>
        <dbReference type="ARBA" id="ARBA00048391"/>
    </source>
</evidence>
<comment type="catalytic activity">
    <reaction evidence="4 5">
        <text>L-glutaminyl-[peptide chain release factor] + S-adenosyl-L-methionine = N(5)-methyl-L-glutaminyl-[peptide chain release factor] + S-adenosyl-L-homocysteine + H(+)</text>
        <dbReference type="Rhea" id="RHEA:42896"/>
        <dbReference type="Rhea" id="RHEA-COMP:10271"/>
        <dbReference type="Rhea" id="RHEA-COMP:10272"/>
        <dbReference type="ChEBI" id="CHEBI:15378"/>
        <dbReference type="ChEBI" id="CHEBI:30011"/>
        <dbReference type="ChEBI" id="CHEBI:57856"/>
        <dbReference type="ChEBI" id="CHEBI:59789"/>
        <dbReference type="ChEBI" id="CHEBI:61891"/>
        <dbReference type="EC" id="2.1.1.297"/>
    </reaction>
</comment>
<dbReference type="InterPro" id="IPR019874">
    <property type="entry name" value="RF_methyltr_PrmC"/>
</dbReference>
<keyword evidence="1 5" id="KW-0489">Methyltransferase</keyword>
<reference evidence="9" key="1">
    <citation type="submission" date="2016-10" db="EMBL/GenBank/DDBJ databases">
        <authorList>
            <person name="Varghese N."/>
            <person name="Submissions S."/>
        </authorList>
    </citation>
    <scope>NUCLEOTIDE SEQUENCE [LARGE SCALE GENOMIC DNA]</scope>
    <source>
        <strain evidence="9">CGMCC 1.3566</strain>
    </source>
</reference>
<dbReference type="PANTHER" id="PTHR18895:SF74">
    <property type="entry name" value="MTRF1L RELEASE FACTOR GLUTAMINE METHYLTRANSFERASE"/>
    <property type="match status" value="1"/>
</dbReference>
<dbReference type="PROSITE" id="PS00092">
    <property type="entry name" value="N6_MTASE"/>
    <property type="match status" value="1"/>
</dbReference>
<dbReference type="EC" id="2.1.1.297" evidence="5"/>
<feature type="domain" description="Release factor glutamine methyltransferase N-terminal" evidence="7">
    <location>
        <begin position="23"/>
        <end position="92"/>
    </location>
</feature>
<keyword evidence="9" id="KW-1185">Reference proteome</keyword>
<dbReference type="EMBL" id="FOHJ01000003">
    <property type="protein sequence ID" value="SET23717.1"/>
    <property type="molecule type" value="Genomic_DNA"/>
</dbReference>
<dbReference type="SUPFAM" id="SSF53335">
    <property type="entry name" value="S-adenosyl-L-methionine-dependent methyltransferases"/>
    <property type="match status" value="1"/>
</dbReference>
<dbReference type="NCBIfam" id="TIGR00536">
    <property type="entry name" value="hemK_fam"/>
    <property type="match status" value="1"/>
</dbReference>
<dbReference type="HAMAP" id="MF_02126">
    <property type="entry name" value="RF_methyltr_PrmC"/>
    <property type="match status" value="1"/>
</dbReference>
<evidence type="ECO:0000259" key="6">
    <source>
        <dbReference type="Pfam" id="PF05175"/>
    </source>
</evidence>
<dbReference type="GO" id="GO:0003676">
    <property type="term" value="F:nucleic acid binding"/>
    <property type="evidence" value="ECO:0007669"/>
    <property type="project" value="InterPro"/>
</dbReference>
<evidence type="ECO:0000313" key="9">
    <source>
        <dbReference type="Proteomes" id="UP000199095"/>
    </source>
</evidence>
<dbReference type="NCBIfam" id="TIGR03534">
    <property type="entry name" value="RF_mod_PrmC"/>
    <property type="match status" value="1"/>
</dbReference>
<evidence type="ECO:0000256" key="5">
    <source>
        <dbReference type="HAMAP-Rule" id="MF_02126"/>
    </source>
</evidence>
<organism evidence="8 9">
    <name type="scientific">Salinibacillus kushneri</name>
    <dbReference type="NCBI Taxonomy" id="237682"/>
    <lineage>
        <taxon>Bacteria</taxon>
        <taxon>Bacillati</taxon>
        <taxon>Bacillota</taxon>
        <taxon>Bacilli</taxon>
        <taxon>Bacillales</taxon>
        <taxon>Bacillaceae</taxon>
        <taxon>Salinibacillus</taxon>
    </lineage>
</organism>
<dbReference type="InterPro" id="IPR050320">
    <property type="entry name" value="N5-glutamine_MTase"/>
</dbReference>
<comment type="similarity">
    <text evidence="5">Belongs to the protein N5-glutamine methyltransferase family. PrmC subfamily.</text>
</comment>
<gene>
    <name evidence="5" type="primary">prmC</name>
    <name evidence="8" type="ORF">SAMN05421676_103304</name>
</gene>
<dbReference type="Gene3D" id="1.10.8.10">
    <property type="entry name" value="DNA helicase RuvA subunit, C-terminal domain"/>
    <property type="match status" value="1"/>
</dbReference>
<evidence type="ECO:0000256" key="3">
    <source>
        <dbReference type="ARBA" id="ARBA00022691"/>
    </source>
</evidence>
<keyword evidence="3 5" id="KW-0949">S-adenosyl-L-methionine</keyword>
<dbReference type="Gene3D" id="3.40.50.150">
    <property type="entry name" value="Vaccinia Virus protein VP39"/>
    <property type="match status" value="1"/>
</dbReference>
<dbReference type="InterPro" id="IPR029063">
    <property type="entry name" value="SAM-dependent_MTases_sf"/>
</dbReference>
<accession>A0A1I0CVD9</accession>
<dbReference type="AlphaFoldDB" id="A0A1I0CVD9"/>
<dbReference type="InterPro" id="IPR004556">
    <property type="entry name" value="HemK-like"/>
</dbReference>
<dbReference type="PANTHER" id="PTHR18895">
    <property type="entry name" value="HEMK METHYLTRANSFERASE"/>
    <property type="match status" value="1"/>
</dbReference>
<feature type="binding site" evidence="5">
    <location>
        <position position="164"/>
    </location>
    <ligand>
        <name>S-adenosyl-L-methionine</name>
        <dbReference type="ChEBI" id="CHEBI:59789"/>
    </ligand>
</feature>
<feature type="domain" description="Methyltransferase small" evidence="6">
    <location>
        <begin position="128"/>
        <end position="215"/>
    </location>
</feature>
<dbReference type="STRING" id="237682.SAMN05421676_103304"/>
<name>A0A1I0CVD9_9BACI</name>
<proteinExistence type="inferred from homology"/>
<dbReference type="GO" id="GO:0032259">
    <property type="term" value="P:methylation"/>
    <property type="evidence" value="ECO:0007669"/>
    <property type="project" value="UniProtKB-KW"/>
</dbReference>
<dbReference type="InterPro" id="IPR040758">
    <property type="entry name" value="PrmC_N"/>
</dbReference>
<feature type="binding site" evidence="5">
    <location>
        <begin position="208"/>
        <end position="211"/>
    </location>
    <ligand>
        <name>substrate</name>
    </ligand>
</feature>
<sequence>MKSKPKDSKKLVINVSSFANLWEARRWASLFLKEHNREEGVADLLLMDLMSMSKSQILAAMRDDFPQEVQAKFIERIYQHVDNGTPVQHLIGYEYFYGRKFKVNRDVLIPRPETEELVHLVLKQIEKEFDEKEPAKVIDVGAGSGIIGITMKKENPALDVQAVDISRKALEVAKVNAKNLMADVRFVEGDFLTPFIDVGAKADVVISNPPYISADDEDSLDDVVRLHDPKLALFAEDDGLAAYKKIMYQLPQVVNGKALVAFEIGDQQGAAVQKLMKAVFPKSEPEIVQDINKKDRIVYAWI</sequence>
<dbReference type="Pfam" id="PF05175">
    <property type="entry name" value="MTS"/>
    <property type="match status" value="1"/>
</dbReference>
<protein>
    <recommendedName>
        <fullName evidence="5">Release factor glutamine methyltransferase</fullName>
        <shortName evidence="5">RF MTase</shortName>
        <ecNumber evidence="5">2.1.1.297</ecNumber>
    </recommendedName>
    <alternativeName>
        <fullName evidence="5">N5-glutamine methyltransferase PrmC</fullName>
    </alternativeName>
    <alternativeName>
        <fullName evidence="5">Protein-(glutamine-N5) MTase PrmC</fullName>
    </alternativeName>
    <alternativeName>
        <fullName evidence="5">Protein-glutamine N-methyltransferase PrmC</fullName>
    </alternativeName>
</protein>
<dbReference type="InterPro" id="IPR007848">
    <property type="entry name" value="Small_mtfrase_dom"/>
</dbReference>
<evidence type="ECO:0000313" key="8">
    <source>
        <dbReference type="EMBL" id="SET23717.1"/>
    </source>
</evidence>
<feature type="binding site" evidence="5">
    <location>
        <position position="208"/>
    </location>
    <ligand>
        <name>S-adenosyl-L-methionine</name>
        <dbReference type="ChEBI" id="CHEBI:59789"/>
    </ligand>
</feature>
<evidence type="ECO:0000259" key="7">
    <source>
        <dbReference type="Pfam" id="PF17827"/>
    </source>
</evidence>
<comment type="function">
    <text evidence="5">Methylates the class 1 translation termination release factors RF1/PrfA and RF2/PrfB on the glutamine residue of the universally conserved GGQ motif.</text>
</comment>
<feature type="binding site" evidence="5">
    <location>
        <position position="191"/>
    </location>
    <ligand>
        <name>S-adenosyl-L-methionine</name>
        <dbReference type="ChEBI" id="CHEBI:59789"/>
    </ligand>
</feature>
<keyword evidence="2 5" id="KW-0808">Transferase</keyword>
<evidence type="ECO:0000256" key="1">
    <source>
        <dbReference type="ARBA" id="ARBA00022603"/>
    </source>
</evidence>
<dbReference type="InterPro" id="IPR002052">
    <property type="entry name" value="DNA_methylase_N6_adenine_CS"/>
</dbReference>
<dbReference type="Pfam" id="PF17827">
    <property type="entry name" value="PrmC_N"/>
    <property type="match status" value="1"/>
</dbReference>
<dbReference type="GO" id="GO:0102559">
    <property type="term" value="F:peptide chain release factor N(5)-glutamine methyltransferase activity"/>
    <property type="evidence" value="ECO:0007669"/>
    <property type="project" value="UniProtKB-EC"/>
</dbReference>